<proteinExistence type="predicted"/>
<feature type="compositionally biased region" description="Polar residues" evidence="1">
    <location>
        <begin position="8"/>
        <end position="20"/>
    </location>
</feature>
<evidence type="ECO:0000313" key="2">
    <source>
        <dbReference type="EMBL" id="KIO19476.1"/>
    </source>
</evidence>
<organism evidence="2 3">
    <name type="scientific">Tulasnella calospora MUT 4182</name>
    <dbReference type="NCBI Taxonomy" id="1051891"/>
    <lineage>
        <taxon>Eukaryota</taxon>
        <taxon>Fungi</taxon>
        <taxon>Dikarya</taxon>
        <taxon>Basidiomycota</taxon>
        <taxon>Agaricomycotina</taxon>
        <taxon>Agaricomycetes</taxon>
        <taxon>Cantharellales</taxon>
        <taxon>Tulasnellaceae</taxon>
        <taxon>Tulasnella</taxon>
    </lineage>
</organism>
<reference evidence="3" key="2">
    <citation type="submission" date="2015-01" db="EMBL/GenBank/DDBJ databases">
        <title>Evolutionary Origins and Diversification of the Mycorrhizal Mutualists.</title>
        <authorList>
            <consortium name="DOE Joint Genome Institute"/>
            <consortium name="Mycorrhizal Genomics Consortium"/>
            <person name="Kohler A."/>
            <person name="Kuo A."/>
            <person name="Nagy L.G."/>
            <person name="Floudas D."/>
            <person name="Copeland A."/>
            <person name="Barry K.W."/>
            <person name="Cichocki N."/>
            <person name="Veneault-Fourrey C."/>
            <person name="LaButti K."/>
            <person name="Lindquist E.A."/>
            <person name="Lipzen A."/>
            <person name="Lundell T."/>
            <person name="Morin E."/>
            <person name="Murat C."/>
            <person name="Riley R."/>
            <person name="Ohm R."/>
            <person name="Sun H."/>
            <person name="Tunlid A."/>
            <person name="Henrissat B."/>
            <person name="Grigoriev I.V."/>
            <person name="Hibbett D.S."/>
            <person name="Martin F."/>
        </authorList>
    </citation>
    <scope>NUCLEOTIDE SEQUENCE [LARGE SCALE GENOMIC DNA]</scope>
    <source>
        <strain evidence="3">MUT 4182</strain>
    </source>
</reference>
<keyword evidence="3" id="KW-1185">Reference proteome</keyword>
<gene>
    <name evidence="2" type="ORF">M407DRAFT_147236</name>
</gene>
<reference evidence="2 3" key="1">
    <citation type="submission" date="2014-04" db="EMBL/GenBank/DDBJ databases">
        <authorList>
            <consortium name="DOE Joint Genome Institute"/>
            <person name="Kuo A."/>
            <person name="Girlanda M."/>
            <person name="Perotto S."/>
            <person name="Kohler A."/>
            <person name="Nagy L.G."/>
            <person name="Floudas D."/>
            <person name="Copeland A."/>
            <person name="Barry K.W."/>
            <person name="Cichocki N."/>
            <person name="Veneault-Fourrey C."/>
            <person name="LaButti K."/>
            <person name="Lindquist E.A."/>
            <person name="Lipzen A."/>
            <person name="Lundell T."/>
            <person name="Morin E."/>
            <person name="Murat C."/>
            <person name="Sun H."/>
            <person name="Tunlid A."/>
            <person name="Henrissat B."/>
            <person name="Grigoriev I.V."/>
            <person name="Hibbett D.S."/>
            <person name="Martin F."/>
            <person name="Nordberg H.P."/>
            <person name="Cantor M.N."/>
            <person name="Hua S.X."/>
        </authorList>
    </citation>
    <scope>NUCLEOTIDE SEQUENCE [LARGE SCALE GENOMIC DNA]</scope>
    <source>
        <strain evidence="2 3">MUT 4182</strain>
    </source>
</reference>
<name>A0A0C3Q6M0_9AGAM</name>
<evidence type="ECO:0000256" key="1">
    <source>
        <dbReference type="SAM" id="MobiDB-lite"/>
    </source>
</evidence>
<evidence type="ECO:0000313" key="3">
    <source>
        <dbReference type="Proteomes" id="UP000054248"/>
    </source>
</evidence>
<dbReference type="AlphaFoldDB" id="A0A0C3Q6M0"/>
<dbReference type="HOGENOM" id="CLU_2279510_0_0_1"/>
<dbReference type="EMBL" id="KN823219">
    <property type="protein sequence ID" value="KIO19476.1"/>
    <property type="molecule type" value="Genomic_DNA"/>
</dbReference>
<feature type="region of interest" description="Disordered" evidence="1">
    <location>
        <begin position="1"/>
        <end position="25"/>
    </location>
</feature>
<accession>A0A0C3Q6M0</accession>
<dbReference type="Proteomes" id="UP000054248">
    <property type="component" value="Unassembled WGS sequence"/>
</dbReference>
<protein>
    <submittedName>
        <fullName evidence="2">Uncharacterized protein</fullName>
    </submittedName>
</protein>
<sequence>MKRETTNRPRSSRTFVNKDSVQQDHPEEALRSCFIGPASRLTCGVRWNVSWGLVPWDSRWITIERPYGGVACIVICKRHLDSRSHTHPSGPIRTTVTNSWIA</sequence>